<dbReference type="Gene3D" id="3.40.50.300">
    <property type="entry name" value="P-loop containing nucleotide triphosphate hydrolases"/>
    <property type="match status" value="1"/>
</dbReference>
<keyword evidence="3 9" id="KW-0378">Hydrolase</keyword>
<dbReference type="AlphaFoldDB" id="A0A0R2SYC1"/>
<keyword evidence="7 9" id="KW-0687">Ribonucleoprotein</keyword>
<dbReference type="GO" id="GO:0008312">
    <property type="term" value="F:7S RNA binding"/>
    <property type="evidence" value="ECO:0007669"/>
    <property type="project" value="InterPro"/>
</dbReference>
<dbReference type="GO" id="GO:0003924">
    <property type="term" value="F:GTPase activity"/>
    <property type="evidence" value="ECO:0007669"/>
    <property type="project" value="UniProtKB-UniRule"/>
</dbReference>
<evidence type="ECO:0000259" key="12">
    <source>
        <dbReference type="PROSITE" id="PS00300"/>
    </source>
</evidence>
<comment type="domain">
    <text evidence="9">Composed of three domains: the N-terminal N domain, which is responsible for interactions with the ribosome, the central G domain, which binds GTP, and the C-terminal M domain, which binds the RNA and the signal sequence of the RNC.</text>
</comment>
<dbReference type="InterPro" id="IPR013822">
    <property type="entry name" value="Signal_recog_particl_SRP54_hlx"/>
</dbReference>
<accession>A0A0R2SYC1</accession>
<evidence type="ECO:0000256" key="4">
    <source>
        <dbReference type="ARBA" id="ARBA00022884"/>
    </source>
</evidence>
<dbReference type="InterPro" id="IPR042101">
    <property type="entry name" value="SRP54_N_sf"/>
</dbReference>
<dbReference type="HAMAP" id="MF_00306">
    <property type="entry name" value="SRP54"/>
    <property type="match status" value="1"/>
</dbReference>
<evidence type="ECO:0000256" key="5">
    <source>
        <dbReference type="ARBA" id="ARBA00023134"/>
    </source>
</evidence>
<comment type="subunit">
    <text evidence="9">Part of the signal recognition particle protein translocation system, which is composed of SRP and FtsY. SRP is a ribonucleoprotein composed of Ffh and a 4.5S RNA molecule.</text>
</comment>
<dbReference type="Gene3D" id="1.10.260.30">
    <property type="entry name" value="Signal recognition particle, SRP54 subunit, M-domain"/>
    <property type="match status" value="1"/>
</dbReference>
<dbReference type="Pfam" id="PF02881">
    <property type="entry name" value="SRP54_N"/>
    <property type="match status" value="1"/>
</dbReference>
<evidence type="ECO:0000313" key="14">
    <source>
        <dbReference type="Proteomes" id="UP000051242"/>
    </source>
</evidence>
<evidence type="ECO:0000256" key="8">
    <source>
        <dbReference type="ARBA" id="ARBA00048027"/>
    </source>
</evidence>
<sequence length="461" mass="49829">MFDTLSERLSGTFRKLTGKAVLSEENIQDALREVRRALLEADVALAVVKDFTDRVSLRAVGQEVSKSLSPGQAFIKVVQAELEAVMGNANSELDLKAAPPAVILMAGLQGAGKTTSVGKLSRYLKQTVKKSVMVVSADVYRPAAIKQLQTLAAEVEVEFFESNEQQKPRDIAAAALAEAKRKFIDVLIVDTAGRLAIDTEMMTEIGDLHALLKPVETLFVVDAMTGQDAATTAKAFNDALPLTGVILTKADGDARGGAALSVRHISGKPIKFIGMGEKSDALEPFYPDRIASRILGMGDVLSLIEEAERKVDRAQAEKLANKIKKGKGFDLEDFREQLKQMQNMGGVASIMDKLPGMGALPPGAAKMVDDSKFKRMESIINSMTPRERRNPDALNGSRKRRITQGSGTQIQDLNQLLKQHKQMQKVMKKMKGGNMANMMRGLGGMRGAGGMGGPGGNFPRF</sequence>
<dbReference type="CDD" id="cd18539">
    <property type="entry name" value="SRP_G"/>
    <property type="match status" value="1"/>
</dbReference>
<comment type="subcellular location">
    <subcellularLocation>
        <location evidence="9">Cytoplasm</location>
    </subcellularLocation>
    <text evidence="9">The SRP-RNC complex is targeted to the cytoplasmic membrane.</text>
</comment>
<dbReference type="InterPro" id="IPR022941">
    <property type="entry name" value="SRP54"/>
</dbReference>
<feature type="binding site" evidence="9">
    <location>
        <begin position="248"/>
        <end position="251"/>
    </location>
    <ligand>
        <name>GTP</name>
        <dbReference type="ChEBI" id="CHEBI:37565"/>
    </ligand>
</feature>
<evidence type="ECO:0000256" key="3">
    <source>
        <dbReference type="ARBA" id="ARBA00022801"/>
    </source>
</evidence>
<keyword evidence="6 9" id="KW-0733">Signal recognition particle</keyword>
<dbReference type="EMBL" id="LICD01000130">
    <property type="protein sequence ID" value="KRO79940.1"/>
    <property type="molecule type" value="Genomic_DNA"/>
</dbReference>
<evidence type="ECO:0000256" key="2">
    <source>
        <dbReference type="ARBA" id="ARBA00022741"/>
    </source>
</evidence>
<comment type="caution">
    <text evidence="13">The sequence shown here is derived from an EMBL/GenBank/DDBJ whole genome shotgun (WGS) entry which is preliminary data.</text>
</comment>
<evidence type="ECO:0000256" key="10">
    <source>
        <dbReference type="SAM" id="Coils"/>
    </source>
</evidence>
<dbReference type="PANTHER" id="PTHR11564:SF5">
    <property type="entry name" value="SIGNAL RECOGNITION PARTICLE SUBUNIT SRP54"/>
    <property type="match status" value="1"/>
</dbReference>
<dbReference type="SUPFAM" id="SSF52540">
    <property type="entry name" value="P-loop containing nucleoside triphosphate hydrolases"/>
    <property type="match status" value="1"/>
</dbReference>
<name>A0A0R2SYC1_9GAMM</name>
<comment type="catalytic activity">
    <reaction evidence="8 9">
        <text>GTP + H2O = GDP + phosphate + H(+)</text>
        <dbReference type="Rhea" id="RHEA:19669"/>
        <dbReference type="ChEBI" id="CHEBI:15377"/>
        <dbReference type="ChEBI" id="CHEBI:15378"/>
        <dbReference type="ChEBI" id="CHEBI:37565"/>
        <dbReference type="ChEBI" id="CHEBI:43474"/>
        <dbReference type="ChEBI" id="CHEBI:58189"/>
        <dbReference type="EC" id="3.6.5.4"/>
    </reaction>
</comment>
<dbReference type="Proteomes" id="UP000051242">
    <property type="component" value="Unassembled WGS sequence"/>
</dbReference>
<dbReference type="Pfam" id="PF00448">
    <property type="entry name" value="SRP54"/>
    <property type="match status" value="1"/>
</dbReference>
<dbReference type="Gene3D" id="1.20.120.140">
    <property type="entry name" value="Signal recognition particle SRP54, nucleotide-binding domain"/>
    <property type="match status" value="1"/>
</dbReference>
<keyword evidence="9" id="KW-0963">Cytoplasm</keyword>
<feature type="binding site" evidence="9">
    <location>
        <begin position="190"/>
        <end position="194"/>
    </location>
    <ligand>
        <name>GTP</name>
        <dbReference type="ChEBI" id="CHEBI:37565"/>
    </ligand>
</feature>
<dbReference type="EC" id="3.6.5.4" evidence="9"/>
<evidence type="ECO:0000256" key="6">
    <source>
        <dbReference type="ARBA" id="ARBA00023135"/>
    </source>
</evidence>
<dbReference type="SMART" id="SM00962">
    <property type="entry name" value="SRP54"/>
    <property type="match status" value="1"/>
</dbReference>
<dbReference type="InterPro" id="IPR000897">
    <property type="entry name" value="SRP54_GTPase_dom"/>
</dbReference>
<keyword evidence="2 9" id="KW-0547">Nucleotide-binding</keyword>
<feature type="coiled-coil region" evidence="10">
    <location>
        <begin position="297"/>
        <end position="324"/>
    </location>
</feature>
<evidence type="ECO:0000256" key="11">
    <source>
        <dbReference type="SAM" id="MobiDB-lite"/>
    </source>
</evidence>
<gene>
    <name evidence="9" type="primary">ffh</name>
    <name evidence="13" type="ORF">ABR85_03890</name>
</gene>
<keyword evidence="10" id="KW-0175">Coiled coil</keyword>
<organism evidence="13 14">
    <name type="scientific">OM182 bacterium BACL3 MAG-120619-bin3</name>
    <dbReference type="NCBI Taxonomy" id="1655593"/>
    <lineage>
        <taxon>Bacteria</taxon>
        <taxon>Pseudomonadati</taxon>
        <taxon>Pseudomonadota</taxon>
        <taxon>Gammaproteobacteria</taxon>
        <taxon>OMG group</taxon>
        <taxon>OM182 clade</taxon>
    </lineage>
</organism>
<dbReference type="InterPro" id="IPR004125">
    <property type="entry name" value="Signal_recog_particle_SRP54_M"/>
</dbReference>
<comment type="function">
    <text evidence="9">Involved in targeting and insertion of nascent membrane proteins into the cytoplasmic membrane. Binds to the hydrophobic signal sequence of the ribosome-nascent chain (RNC) as it emerges from the ribosomes. The SRP-RNC complex is then targeted to the cytoplasmic membrane where it interacts with the SRP receptor FtsY. Interaction with FtsY leads to the transfer of the RNC complex to the Sec translocase for insertion into the membrane, the hydrolysis of GTP by both Ffh and FtsY, and the dissociation of the SRP-FtsY complex into the individual components.</text>
</comment>
<dbReference type="SUPFAM" id="SSF47446">
    <property type="entry name" value="Signal peptide-binding domain"/>
    <property type="match status" value="1"/>
</dbReference>
<evidence type="ECO:0000313" key="13">
    <source>
        <dbReference type="EMBL" id="KRO79940.1"/>
    </source>
</evidence>
<evidence type="ECO:0000256" key="1">
    <source>
        <dbReference type="ARBA" id="ARBA00005450"/>
    </source>
</evidence>
<dbReference type="NCBIfam" id="TIGR00959">
    <property type="entry name" value="ffh"/>
    <property type="match status" value="1"/>
</dbReference>
<keyword evidence="5 9" id="KW-0342">GTP-binding</keyword>
<dbReference type="PANTHER" id="PTHR11564">
    <property type="entry name" value="SIGNAL RECOGNITION PARTICLE 54K PROTEIN SRP54"/>
    <property type="match status" value="1"/>
</dbReference>
<dbReference type="GO" id="GO:0005525">
    <property type="term" value="F:GTP binding"/>
    <property type="evidence" value="ECO:0007669"/>
    <property type="project" value="UniProtKB-UniRule"/>
</dbReference>
<dbReference type="PROSITE" id="PS00300">
    <property type="entry name" value="SRP54"/>
    <property type="match status" value="1"/>
</dbReference>
<dbReference type="InterPro" id="IPR004780">
    <property type="entry name" value="SRP"/>
</dbReference>
<dbReference type="GO" id="GO:0006614">
    <property type="term" value="P:SRP-dependent cotranslational protein targeting to membrane"/>
    <property type="evidence" value="ECO:0007669"/>
    <property type="project" value="InterPro"/>
</dbReference>
<dbReference type="InterPro" id="IPR036891">
    <property type="entry name" value="Signal_recog_part_SRP54_M_sf"/>
</dbReference>
<reference evidence="13 14" key="1">
    <citation type="submission" date="2015-10" db="EMBL/GenBank/DDBJ databases">
        <title>Metagenome-Assembled Genomes uncover a global brackish microbiome.</title>
        <authorList>
            <person name="Hugerth L.W."/>
            <person name="Larsson J."/>
            <person name="Alneberg J."/>
            <person name="Lindh M.V."/>
            <person name="Legrand C."/>
            <person name="Pinhassi J."/>
            <person name="Andersson A.F."/>
        </authorList>
    </citation>
    <scope>NUCLEOTIDE SEQUENCE [LARGE SCALE GENOMIC DNA]</scope>
    <source>
        <strain evidence="13">BACL22 MAG-120619-bin3</strain>
    </source>
</reference>
<evidence type="ECO:0000256" key="9">
    <source>
        <dbReference type="HAMAP-Rule" id="MF_00306"/>
    </source>
</evidence>
<dbReference type="InterPro" id="IPR003593">
    <property type="entry name" value="AAA+_ATPase"/>
</dbReference>
<dbReference type="FunFam" id="3.40.50.300:FF:000022">
    <property type="entry name" value="Signal recognition particle 54 kDa subunit"/>
    <property type="match status" value="1"/>
</dbReference>
<dbReference type="GO" id="GO:0048500">
    <property type="term" value="C:signal recognition particle"/>
    <property type="evidence" value="ECO:0007669"/>
    <property type="project" value="UniProtKB-UniRule"/>
</dbReference>
<protein>
    <recommendedName>
        <fullName evidence="9">Signal recognition particle protein</fullName>
        <ecNumber evidence="9">3.6.5.4</ecNumber>
    </recommendedName>
    <alternativeName>
        <fullName evidence="9">Fifty-four homolog</fullName>
    </alternativeName>
</protein>
<feature type="region of interest" description="Disordered" evidence="11">
    <location>
        <begin position="385"/>
        <end position="409"/>
    </location>
</feature>
<feature type="domain" description="SRP54-type proteins GTP-binding" evidence="12">
    <location>
        <begin position="269"/>
        <end position="282"/>
    </location>
</feature>
<proteinExistence type="inferred from homology"/>
<keyword evidence="4 9" id="KW-0694">RNA-binding</keyword>
<dbReference type="SMART" id="SM00963">
    <property type="entry name" value="SRP54_N"/>
    <property type="match status" value="1"/>
</dbReference>
<comment type="similarity">
    <text evidence="1 9">Belongs to the GTP-binding SRP family. SRP54 subfamily.</text>
</comment>
<dbReference type="SMART" id="SM00382">
    <property type="entry name" value="AAA"/>
    <property type="match status" value="1"/>
</dbReference>
<feature type="binding site" evidence="9">
    <location>
        <begin position="107"/>
        <end position="114"/>
    </location>
    <ligand>
        <name>GTP</name>
        <dbReference type="ChEBI" id="CHEBI:37565"/>
    </ligand>
</feature>
<dbReference type="InterPro" id="IPR027417">
    <property type="entry name" value="P-loop_NTPase"/>
</dbReference>
<dbReference type="Pfam" id="PF02978">
    <property type="entry name" value="SRP_SPB"/>
    <property type="match status" value="1"/>
</dbReference>
<evidence type="ECO:0000256" key="7">
    <source>
        <dbReference type="ARBA" id="ARBA00023274"/>
    </source>
</evidence>